<evidence type="ECO:0000256" key="1">
    <source>
        <dbReference type="ARBA" id="ARBA00005234"/>
    </source>
</evidence>
<dbReference type="InterPro" id="IPR003653">
    <property type="entry name" value="Peptidase_C48_C"/>
</dbReference>
<name>A0A4Y9YHX9_9APHY</name>
<accession>A0A4Y9YHX9</accession>
<evidence type="ECO:0000256" key="2">
    <source>
        <dbReference type="ARBA" id="ARBA00022670"/>
    </source>
</evidence>
<evidence type="ECO:0000313" key="6">
    <source>
        <dbReference type="EMBL" id="TFY61742.1"/>
    </source>
</evidence>
<feature type="region of interest" description="Disordered" evidence="4">
    <location>
        <begin position="626"/>
        <end position="692"/>
    </location>
</feature>
<evidence type="ECO:0000259" key="5">
    <source>
        <dbReference type="PROSITE" id="PS50600"/>
    </source>
</evidence>
<dbReference type="InterPro" id="IPR038765">
    <property type="entry name" value="Papain-like_cys_pep_sf"/>
</dbReference>
<dbReference type="EMBL" id="SEKV01000195">
    <property type="protein sequence ID" value="TFY61742.1"/>
    <property type="molecule type" value="Genomic_DNA"/>
</dbReference>
<feature type="compositionally biased region" description="Basic and acidic residues" evidence="4">
    <location>
        <begin position="658"/>
        <end position="679"/>
    </location>
</feature>
<dbReference type="GO" id="GO:0019783">
    <property type="term" value="F:ubiquitin-like protein peptidase activity"/>
    <property type="evidence" value="ECO:0007669"/>
    <property type="project" value="UniProtKB-ARBA"/>
</dbReference>
<gene>
    <name evidence="6" type="ORF">EVJ58_g4317</name>
</gene>
<keyword evidence="3" id="KW-0378">Hydrolase</keyword>
<dbReference type="Proteomes" id="UP000298390">
    <property type="component" value="Unassembled WGS sequence"/>
</dbReference>
<evidence type="ECO:0000256" key="3">
    <source>
        <dbReference type="ARBA" id="ARBA00022801"/>
    </source>
</evidence>
<feature type="region of interest" description="Disordered" evidence="4">
    <location>
        <begin position="761"/>
        <end position="788"/>
    </location>
</feature>
<sequence length="1306" mass="144730">MQNHDVVIEIHDELPTVWVESEWIRAGKKYPSSDTPQCVLDARRHVLAIPPQYSNYLHGETTSVLLLLATSLPPQPSILVAPQAEPAPTSDDYFTPAPSRLWSGMVRRGAVDCGLALQRLACSAIHADVLVGDGEGSQAADHLARAEEWLTRWGRGIVKEVDEARDGLAMIPWGVDYRALNAVGTIIDVLATFLSDDWLSDEHINMFATHLANRVRRKPALAKSVVVAGLAFAREIEAAACMKPCDYKLSSFLRDYKELFTLHGRKRLLFPVYVVTARHWVAVEVNFQTNSISYGDSMESISTAPQKAIKALQKWLQREFGRKFTDRGNTLLHGQQKDTSSCGICTINTIAHALFGDDLFTHKTRQKLRVEYFNIAVRAYTDLTTAESQSHNNILPTSLHTVTSAVVASKDLKRLRNKSLDRSDTPANAKRIRVASVPSIGSDNRAPERPDKQHRDDPGRAPAVAVFNPALATTIGVAAIAEQRGLLPYPTYAEHTHVDTPADVAATQPTHVEGTTHTATPLKGAELTIGVPALQRSSDDGYYTSEADAASSDVDMKPAPTVSDIDLDMVSAVPLSSSAPVSESDYEIVSSVPPRSDSSYGLLSCASSDIEDWQVARSPVDSVFSMPESSPAIGHQPIQSSNTLADSMSNSDSSESMSDSKETRRTTARDRRLGARAAKETGTSASAVASRRLRESMKDGTFRVNEAKFAKFERKILKLDASAEFDIGASWRVYHSACSSWVTCKEAYSFTRFRDHTKHCRGKKLDAKPRGRKGQPARDSNPSHTIPAATHTMDFYAKKLGWTSKADEDKLKLTDRSDRPDSESQVAVKVLGPESVPCGGITKFHAPKVVQYLARTGAHGGGARSTTVIAKELYGQLFGELNDARRLVVNRQQQQEQRWRNDHIRQAVFAVDCKRFIPRHLLKEGSVKNAICVCCIGVNDWNRLKTAFHVPAPNPEHYKFLNHQYRNENLGHLYARTAGLQDLLEGDNESDSPLDSPFVRFAVGVHQGKYDDHRVFLDMVLGMVEKESRDTRKVGMQNFNHGPALREFANVALVHSPELYRFFSHHLVLPNPRTIKSEQARIPRLSIDIDDRTFELAVNYTTSVHYNGPLSLSCDDTKLHATLRTYWDPEKQMHFVIGAVDGPKAVADAEELRELLSTMNDPKVKAVKIPLPNIPPLILAAKAIPDNLDAPTLCVHSRRLIMGLAERKIHVASYACDGTETERSVQRLITSQSPRRIVHTIKHPIEGMSDLTIAIPTYHGLPTVMIQDNKHGLKTARNNLYSGIRKISPSELASTLRHSQYYCKYL</sequence>
<evidence type="ECO:0000313" key="7">
    <source>
        <dbReference type="Proteomes" id="UP000298390"/>
    </source>
</evidence>
<keyword evidence="2" id="KW-0645">Protease</keyword>
<feature type="domain" description="Ubiquitin-like protease family profile" evidence="5">
    <location>
        <begin position="183"/>
        <end position="353"/>
    </location>
</feature>
<dbReference type="PROSITE" id="PS50600">
    <property type="entry name" value="ULP_PROTEASE"/>
    <property type="match status" value="1"/>
</dbReference>
<proteinExistence type="inferred from homology"/>
<dbReference type="GO" id="GO:0006508">
    <property type="term" value="P:proteolysis"/>
    <property type="evidence" value="ECO:0007669"/>
    <property type="project" value="UniProtKB-KW"/>
</dbReference>
<dbReference type="STRING" id="34475.A0A4Y9YHX9"/>
<comment type="similarity">
    <text evidence="1">Belongs to the peptidase C48 family.</text>
</comment>
<dbReference type="SUPFAM" id="SSF54001">
    <property type="entry name" value="Cysteine proteinases"/>
    <property type="match status" value="1"/>
</dbReference>
<dbReference type="Pfam" id="PF02902">
    <property type="entry name" value="Peptidase_C48"/>
    <property type="match status" value="1"/>
</dbReference>
<protein>
    <recommendedName>
        <fullName evidence="5">Ubiquitin-like protease family profile domain-containing protein</fullName>
    </recommendedName>
</protein>
<reference evidence="6 7" key="1">
    <citation type="submission" date="2019-01" db="EMBL/GenBank/DDBJ databases">
        <title>Genome sequencing of the rare red list fungi Fomitopsis rosea.</title>
        <authorList>
            <person name="Buettner E."/>
            <person name="Kellner H."/>
        </authorList>
    </citation>
    <scope>NUCLEOTIDE SEQUENCE [LARGE SCALE GENOMIC DNA]</scope>
    <source>
        <strain evidence="6 7">DSM 105464</strain>
    </source>
</reference>
<feature type="compositionally biased region" description="Low complexity" evidence="4">
    <location>
        <begin position="646"/>
        <end position="657"/>
    </location>
</feature>
<organism evidence="6 7">
    <name type="scientific">Rhodofomes roseus</name>
    <dbReference type="NCBI Taxonomy" id="34475"/>
    <lineage>
        <taxon>Eukaryota</taxon>
        <taxon>Fungi</taxon>
        <taxon>Dikarya</taxon>
        <taxon>Basidiomycota</taxon>
        <taxon>Agaricomycotina</taxon>
        <taxon>Agaricomycetes</taxon>
        <taxon>Polyporales</taxon>
        <taxon>Rhodofomes</taxon>
    </lineage>
</organism>
<evidence type="ECO:0000256" key="4">
    <source>
        <dbReference type="SAM" id="MobiDB-lite"/>
    </source>
</evidence>
<feature type="region of interest" description="Disordered" evidence="4">
    <location>
        <begin position="417"/>
        <end position="461"/>
    </location>
</feature>
<comment type="caution">
    <text evidence="6">The sequence shown here is derived from an EMBL/GenBank/DDBJ whole genome shotgun (WGS) entry which is preliminary data.</text>
</comment>
<dbReference type="GO" id="GO:0008234">
    <property type="term" value="F:cysteine-type peptidase activity"/>
    <property type="evidence" value="ECO:0007669"/>
    <property type="project" value="InterPro"/>
</dbReference>
<feature type="compositionally biased region" description="Basic and acidic residues" evidence="4">
    <location>
        <begin position="445"/>
        <end position="459"/>
    </location>
</feature>
<dbReference type="Gene3D" id="3.40.395.10">
    <property type="entry name" value="Adenoviral Proteinase, Chain A"/>
    <property type="match status" value="1"/>
</dbReference>